<accession>A0A5E4RHG8</accession>
<dbReference type="InterPro" id="IPR050570">
    <property type="entry name" value="Cell_wall_metabolism_enzyme"/>
</dbReference>
<dbReference type="RefSeq" id="WP_150667039.1">
    <property type="nucleotide sequence ID" value="NZ_CABPSB010000001.1"/>
</dbReference>
<feature type="region of interest" description="Disordered" evidence="1">
    <location>
        <begin position="1"/>
        <end position="29"/>
    </location>
</feature>
<dbReference type="InterPro" id="IPR011055">
    <property type="entry name" value="Dup_hybrid_motif"/>
</dbReference>
<reference evidence="3 4" key="1">
    <citation type="submission" date="2019-08" db="EMBL/GenBank/DDBJ databases">
        <authorList>
            <person name="Peeters C."/>
        </authorList>
    </citation>
    <scope>NUCLEOTIDE SEQUENCE [LARGE SCALE GENOMIC DNA]</scope>
    <source>
        <strain evidence="3 4">LMG 31108</strain>
    </source>
</reference>
<evidence type="ECO:0000313" key="4">
    <source>
        <dbReference type="Proteomes" id="UP000406256"/>
    </source>
</evidence>
<dbReference type="AlphaFoldDB" id="A0A5E4RHG8"/>
<organism evidence="3 4">
    <name type="scientific">Pandoraea anhela</name>
    <dbReference type="NCBI Taxonomy" id="2508295"/>
    <lineage>
        <taxon>Bacteria</taxon>
        <taxon>Pseudomonadati</taxon>
        <taxon>Pseudomonadota</taxon>
        <taxon>Betaproteobacteria</taxon>
        <taxon>Burkholderiales</taxon>
        <taxon>Burkholderiaceae</taxon>
        <taxon>Pandoraea</taxon>
    </lineage>
</organism>
<sequence length="327" mass="34194">MSFSSASSPLVSRPGATSDGGAQGLRGQGERVSSWSHRAAWFWLCLAAPLPAMAQGTALMAHQRLTPSPVVSAVFASPTLSSLSSLSPTAPGVASAAGAMTTSRAFCGAFSTRAPVSALMTTVAGHTGLFSMPKRAPTVSTPRTTRSFVMPVEGARITSTFGARRHPIRRVSHRHDGVDFAALVGTPVLAAADGEVTFIGYQGRGFGRYIVIAHRYDSETLYAHLSATARGLRVGDTVSAGDEIGAIGRTGMATGPHLHFELRRNGNPVDPSPLLSRGSIREVGAGVPNHAPPQVDACQRVLDAMPSWRPTTPSARIGGVRWHVAPM</sequence>
<dbReference type="PANTHER" id="PTHR21666">
    <property type="entry name" value="PEPTIDASE-RELATED"/>
    <property type="match status" value="1"/>
</dbReference>
<proteinExistence type="predicted"/>
<name>A0A5E4RHG8_9BURK</name>
<dbReference type="EMBL" id="CABPSB010000001">
    <property type="protein sequence ID" value="VVD62770.1"/>
    <property type="molecule type" value="Genomic_DNA"/>
</dbReference>
<keyword evidence="3" id="KW-0378">Hydrolase</keyword>
<evidence type="ECO:0000313" key="3">
    <source>
        <dbReference type="EMBL" id="VVD62770.1"/>
    </source>
</evidence>
<feature type="compositionally biased region" description="Polar residues" evidence="1">
    <location>
        <begin position="1"/>
        <end position="10"/>
    </location>
</feature>
<dbReference type="InterPro" id="IPR016047">
    <property type="entry name" value="M23ase_b-sheet_dom"/>
</dbReference>
<evidence type="ECO:0000256" key="1">
    <source>
        <dbReference type="SAM" id="MobiDB-lite"/>
    </source>
</evidence>
<dbReference type="OrthoDB" id="9815245at2"/>
<gene>
    <name evidence="3" type="ORF">PAN31108_00197</name>
</gene>
<evidence type="ECO:0000259" key="2">
    <source>
        <dbReference type="Pfam" id="PF01551"/>
    </source>
</evidence>
<feature type="domain" description="M23ase beta-sheet core" evidence="2">
    <location>
        <begin position="174"/>
        <end position="271"/>
    </location>
</feature>
<dbReference type="CDD" id="cd12797">
    <property type="entry name" value="M23_peptidase"/>
    <property type="match status" value="1"/>
</dbReference>
<dbReference type="Gene3D" id="2.70.70.10">
    <property type="entry name" value="Glucose Permease (Domain IIA)"/>
    <property type="match status" value="1"/>
</dbReference>
<dbReference type="GO" id="GO:0004222">
    <property type="term" value="F:metalloendopeptidase activity"/>
    <property type="evidence" value="ECO:0007669"/>
    <property type="project" value="TreeGrafter"/>
</dbReference>
<dbReference type="SUPFAM" id="SSF51261">
    <property type="entry name" value="Duplicated hybrid motif"/>
    <property type="match status" value="1"/>
</dbReference>
<dbReference type="Pfam" id="PF01551">
    <property type="entry name" value="Peptidase_M23"/>
    <property type="match status" value="1"/>
</dbReference>
<keyword evidence="4" id="KW-1185">Reference proteome</keyword>
<dbReference type="PANTHER" id="PTHR21666:SF270">
    <property type="entry name" value="MUREIN HYDROLASE ACTIVATOR ENVC"/>
    <property type="match status" value="1"/>
</dbReference>
<protein>
    <submittedName>
        <fullName evidence="3">Glycyl-glycine endopeptidase ALE-1</fullName>
        <ecNumber evidence="3">3.4.24.75</ecNumber>
    </submittedName>
</protein>
<dbReference type="Proteomes" id="UP000406256">
    <property type="component" value="Unassembled WGS sequence"/>
</dbReference>
<dbReference type="EC" id="3.4.24.75" evidence="3"/>